<dbReference type="AlphaFoldDB" id="A0AAV6TRA8"/>
<evidence type="ECO:0000313" key="2">
    <source>
        <dbReference type="Proteomes" id="UP000827092"/>
    </source>
</evidence>
<name>A0AAV6TRA8_9ARAC</name>
<accession>A0AAV6TRA8</accession>
<proteinExistence type="predicted"/>
<dbReference type="Proteomes" id="UP000827092">
    <property type="component" value="Unassembled WGS sequence"/>
</dbReference>
<reference evidence="1 2" key="1">
    <citation type="journal article" date="2022" name="Nat. Ecol. Evol.">
        <title>A masculinizing supergene underlies an exaggerated male reproductive morph in a spider.</title>
        <authorList>
            <person name="Hendrickx F."/>
            <person name="De Corte Z."/>
            <person name="Sonet G."/>
            <person name="Van Belleghem S.M."/>
            <person name="Kostlbacher S."/>
            <person name="Vangestel C."/>
        </authorList>
    </citation>
    <scope>NUCLEOTIDE SEQUENCE [LARGE SCALE GENOMIC DNA]</scope>
    <source>
        <strain evidence="1">W744_W776</strain>
    </source>
</reference>
<sequence length="84" mass="9837">MDNSISNFYVTLTSTASMDYFPNNTQSSYRTKLNTPLRLNGDWEVALSEICMPRTWFNIAEHNNTYTLSFEKEENMSKTKHDML</sequence>
<dbReference type="EMBL" id="JAFNEN010001284">
    <property type="protein sequence ID" value="KAG8174224.1"/>
    <property type="molecule type" value="Genomic_DNA"/>
</dbReference>
<organism evidence="1 2">
    <name type="scientific">Oedothorax gibbosus</name>
    <dbReference type="NCBI Taxonomy" id="931172"/>
    <lineage>
        <taxon>Eukaryota</taxon>
        <taxon>Metazoa</taxon>
        <taxon>Ecdysozoa</taxon>
        <taxon>Arthropoda</taxon>
        <taxon>Chelicerata</taxon>
        <taxon>Arachnida</taxon>
        <taxon>Araneae</taxon>
        <taxon>Araneomorphae</taxon>
        <taxon>Entelegynae</taxon>
        <taxon>Araneoidea</taxon>
        <taxon>Linyphiidae</taxon>
        <taxon>Erigoninae</taxon>
        <taxon>Oedothorax</taxon>
    </lineage>
</organism>
<protein>
    <submittedName>
        <fullName evidence="1">Uncharacterized protein</fullName>
    </submittedName>
</protein>
<evidence type="ECO:0000313" key="1">
    <source>
        <dbReference type="EMBL" id="KAG8174224.1"/>
    </source>
</evidence>
<comment type="caution">
    <text evidence="1">The sequence shown here is derived from an EMBL/GenBank/DDBJ whole genome shotgun (WGS) entry which is preliminary data.</text>
</comment>
<gene>
    <name evidence="1" type="ORF">JTE90_016548</name>
</gene>
<keyword evidence="2" id="KW-1185">Reference proteome</keyword>